<dbReference type="EMBL" id="AP028910">
    <property type="protein sequence ID" value="BES90104.1"/>
    <property type="molecule type" value="Genomic_DNA"/>
</dbReference>
<reference evidence="2 3" key="1">
    <citation type="submission" date="2023-09" db="EMBL/GenBank/DDBJ databases">
        <title>Nesidiocoris tenuis whole genome shotgun sequence.</title>
        <authorList>
            <person name="Shibata T."/>
            <person name="Shimoda M."/>
            <person name="Kobayashi T."/>
            <person name="Uehara T."/>
        </authorList>
    </citation>
    <scope>NUCLEOTIDE SEQUENCE [LARGE SCALE GENOMIC DNA]</scope>
    <source>
        <strain evidence="2 3">Japan</strain>
    </source>
</reference>
<evidence type="ECO:0000256" key="1">
    <source>
        <dbReference type="SAM" id="MobiDB-lite"/>
    </source>
</evidence>
<protein>
    <submittedName>
        <fullName evidence="2">Leucine rich repeat containing 56</fullName>
    </submittedName>
</protein>
<accession>A0ABN7AG01</accession>
<keyword evidence="3" id="KW-1185">Reference proteome</keyword>
<evidence type="ECO:0000313" key="3">
    <source>
        <dbReference type="Proteomes" id="UP001307889"/>
    </source>
</evidence>
<gene>
    <name evidence="2" type="ORF">NTJ_02911</name>
</gene>
<feature type="region of interest" description="Disordered" evidence="1">
    <location>
        <begin position="261"/>
        <end position="309"/>
    </location>
</feature>
<dbReference type="PANTHER" id="PTHR22708">
    <property type="entry name" value="LEUCINE-RICH REPEAT-CONTAINING PROTEIN 56"/>
    <property type="match status" value="1"/>
</dbReference>
<organism evidence="2 3">
    <name type="scientific">Nesidiocoris tenuis</name>
    <dbReference type="NCBI Taxonomy" id="355587"/>
    <lineage>
        <taxon>Eukaryota</taxon>
        <taxon>Metazoa</taxon>
        <taxon>Ecdysozoa</taxon>
        <taxon>Arthropoda</taxon>
        <taxon>Hexapoda</taxon>
        <taxon>Insecta</taxon>
        <taxon>Pterygota</taxon>
        <taxon>Neoptera</taxon>
        <taxon>Paraneoptera</taxon>
        <taxon>Hemiptera</taxon>
        <taxon>Heteroptera</taxon>
        <taxon>Panheteroptera</taxon>
        <taxon>Cimicomorpha</taxon>
        <taxon>Miridae</taxon>
        <taxon>Dicyphina</taxon>
        <taxon>Nesidiocoris</taxon>
    </lineage>
</organism>
<dbReference type="Gene3D" id="3.80.10.10">
    <property type="entry name" value="Ribonuclease Inhibitor"/>
    <property type="match status" value="1"/>
</dbReference>
<sequence length="309" mass="34477">MSYFFEEDKGDNDPLDDEAYHANAAIRRTGQLDIVGLLTQVAETHDLQSVQSIKLKVMTKDLPLHSLHTNLPGLKELDLDSSYIHSLRELGTDLGSLQVLRLGHCRLESLDGILAFKNLKEFSAPNNYVTDLGLACQLPHIIYFDISRNFIDHWNQLSFFKDATTLEEMLFQGNPGARLENYRDNVIQHLQQLVVLDGVKIAGREHRKTSPVLRAHPPLVKTRSGRTSLDNMSVGLCGNLTTAIAHNKKRQKSVTAVANNANENEDGKPGCSEQSKSHESEVDNELVVREAQSNETTGKTIGQQLERNS</sequence>
<dbReference type="Proteomes" id="UP001307889">
    <property type="component" value="Chromosome 2"/>
</dbReference>
<dbReference type="InterPro" id="IPR040091">
    <property type="entry name" value="LRRC56"/>
</dbReference>
<feature type="compositionally biased region" description="Polar residues" evidence="1">
    <location>
        <begin position="291"/>
        <end position="309"/>
    </location>
</feature>
<dbReference type="Pfam" id="PF14580">
    <property type="entry name" value="LRR_9"/>
    <property type="match status" value="1"/>
</dbReference>
<name>A0ABN7AG01_9HEMI</name>
<dbReference type="PANTHER" id="PTHR22708:SF0">
    <property type="entry name" value="LEUCINE-RICH REPEAT-CONTAINING PROTEIN 56"/>
    <property type="match status" value="1"/>
</dbReference>
<dbReference type="InterPro" id="IPR032675">
    <property type="entry name" value="LRR_dom_sf"/>
</dbReference>
<proteinExistence type="predicted"/>
<evidence type="ECO:0000313" key="2">
    <source>
        <dbReference type="EMBL" id="BES90104.1"/>
    </source>
</evidence>
<dbReference type="SUPFAM" id="SSF52058">
    <property type="entry name" value="L domain-like"/>
    <property type="match status" value="1"/>
</dbReference>